<evidence type="ECO:0000313" key="3">
    <source>
        <dbReference type="Proteomes" id="UP000326759"/>
    </source>
</evidence>
<dbReference type="Proteomes" id="UP000326759">
    <property type="component" value="Unassembled WGS sequence"/>
</dbReference>
<evidence type="ECO:0008006" key="4">
    <source>
        <dbReference type="Google" id="ProtNLM"/>
    </source>
</evidence>
<dbReference type="AlphaFoldDB" id="A0A5N5SP78"/>
<dbReference type="OrthoDB" id="5915502at2759"/>
<accession>A0A5N5SP78</accession>
<protein>
    <recommendedName>
        <fullName evidence="4">Transmembrane protein</fullName>
    </recommendedName>
</protein>
<dbReference type="PANTHER" id="PTHR38640">
    <property type="entry name" value="GEO09659P1"/>
    <property type="match status" value="1"/>
</dbReference>
<keyword evidence="3" id="KW-1185">Reference proteome</keyword>
<gene>
    <name evidence="2" type="ORF">Anas_09332</name>
</gene>
<keyword evidence="1" id="KW-0472">Membrane</keyword>
<dbReference type="EMBL" id="SEYY01022487">
    <property type="protein sequence ID" value="KAB7495518.1"/>
    <property type="molecule type" value="Genomic_DNA"/>
</dbReference>
<feature type="transmembrane region" description="Helical" evidence="1">
    <location>
        <begin position="129"/>
        <end position="150"/>
    </location>
</feature>
<name>A0A5N5SP78_9CRUS</name>
<sequence>MAKILDNLNNKLVNVGLKPIHPCTIMFYYIPLKGSISYTVLGTQMLTPELYENVKLIIVPKYISLTNACLLNSFVGTSLYLFSRPHLLKTPPKERLAFCVFGSSMFNLGSMLLWALGRTVAPDSTPLRFVIGLSGAAGLLWLATKYVSVIDSQISSKPHK</sequence>
<keyword evidence="1" id="KW-0812">Transmembrane</keyword>
<reference evidence="2 3" key="1">
    <citation type="journal article" date="2019" name="PLoS Biol.">
        <title>Sex chromosomes control vertical transmission of feminizing Wolbachia symbionts in an isopod.</title>
        <authorList>
            <person name="Becking T."/>
            <person name="Chebbi M.A."/>
            <person name="Giraud I."/>
            <person name="Moumen B."/>
            <person name="Laverre T."/>
            <person name="Caubet Y."/>
            <person name="Peccoud J."/>
            <person name="Gilbert C."/>
            <person name="Cordaux R."/>
        </authorList>
    </citation>
    <scope>NUCLEOTIDE SEQUENCE [LARGE SCALE GENOMIC DNA]</scope>
    <source>
        <strain evidence="2">ANa2</strain>
        <tissue evidence="2">Whole body excluding digestive tract and cuticle</tissue>
    </source>
</reference>
<feature type="transmembrane region" description="Helical" evidence="1">
    <location>
        <begin position="95"/>
        <end position="117"/>
    </location>
</feature>
<evidence type="ECO:0000313" key="2">
    <source>
        <dbReference type="EMBL" id="KAB7495518.1"/>
    </source>
</evidence>
<feature type="transmembrane region" description="Helical" evidence="1">
    <location>
        <begin position="62"/>
        <end position="83"/>
    </location>
</feature>
<evidence type="ECO:0000256" key="1">
    <source>
        <dbReference type="SAM" id="Phobius"/>
    </source>
</evidence>
<keyword evidence="1" id="KW-1133">Transmembrane helix</keyword>
<proteinExistence type="predicted"/>
<comment type="caution">
    <text evidence="2">The sequence shown here is derived from an EMBL/GenBank/DDBJ whole genome shotgun (WGS) entry which is preliminary data.</text>
</comment>
<organism evidence="2 3">
    <name type="scientific">Armadillidium nasatum</name>
    <dbReference type="NCBI Taxonomy" id="96803"/>
    <lineage>
        <taxon>Eukaryota</taxon>
        <taxon>Metazoa</taxon>
        <taxon>Ecdysozoa</taxon>
        <taxon>Arthropoda</taxon>
        <taxon>Crustacea</taxon>
        <taxon>Multicrustacea</taxon>
        <taxon>Malacostraca</taxon>
        <taxon>Eumalacostraca</taxon>
        <taxon>Peracarida</taxon>
        <taxon>Isopoda</taxon>
        <taxon>Oniscidea</taxon>
        <taxon>Crinocheta</taxon>
        <taxon>Armadillidiidae</taxon>
        <taxon>Armadillidium</taxon>
    </lineage>
</organism>
<dbReference type="PANTHER" id="PTHR38640:SF1">
    <property type="entry name" value="GEO09659P1"/>
    <property type="match status" value="1"/>
</dbReference>